<organism evidence="3 4">
    <name type="scientific">Chitinophaga lutea</name>
    <dbReference type="NCBI Taxonomy" id="2488634"/>
    <lineage>
        <taxon>Bacteria</taxon>
        <taxon>Pseudomonadati</taxon>
        <taxon>Bacteroidota</taxon>
        <taxon>Chitinophagia</taxon>
        <taxon>Chitinophagales</taxon>
        <taxon>Chitinophagaceae</taxon>
        <taxon>Chitinophaga</taxon>
    </lineage>
</organism>
<dbReference type="EMBL" id="RPDH01000001">
    <property type="protein sequence ID" value="RPE12121.1"/>
    <property type="molecule type" value="Genomic_DNA"/>
</dbReference>
<dbReference type="InterPro" id="IPR025665">
    <property type="entry name" value="Beta-barrel_OMP_2"/>
</dbReference>
<gene>
    <name evidence="3" type="ORF">EGT74_00755</name>
</gene>
<keyword evidence="4" id="KW-1185">Reference proteome</keyword>
<keyword evidence="1" id="KW-0732">Signal</keyword>
<dbReference type="Gene3D" id="2.40.160.20">
    <property type="match status" value="1"/>
</dbReference>
<evidence type="ECO:0000313" key="4">
    <source>
        <dbReference type="Proteomes" id="UP000278351"/>
    </source>
</evidence>
<feature type="signal peptide" evidence="1">
    <location>
        <begin position="1"/>
        <end position="19"/>
    </location>
</feature>
<dbReference type="InterPro" id="IPR011250">
    <property type="entry name" value="OMP/PagP_B-barrel"/>
</dbReference>
<feature type="chain" id="PRO_5018074280" evidence="1">
    <location>
        <begin position="20"/>
        <end position="191"/>
    </location>
</feature>
<dbReference type="Proteomes" id="UP000278351">
    <property type="component" value="Unassembled WGS sequence"/>
</dbReference>
<dbReference type="OrthoDB" id="947434at2"/>
<comment type="caution">
    <text evidence="3">The sequence shown here is derived from an EMBL/GenBank/DDBJ whole genome shotgun (WGS) entry which is preliminary data.</text>
</comment>
<evidence type="ECO:0000256" key="1">
    <source>
        <dbReference type="SAM" id="SignalP"/>
    </source>
</evidence>
<evidence type="ECO:0000259" key="2">
    <source>
        <dbReference type="Pfam" id="PF13568"/>
    </source>
</evidence>
<name>A0A3N4Q3S7_9BACT</name>
<evidence type="ECO:0000313" key="3">
    <source>
        <dbReference type="EMBL" id="RPE12121.1"/>
    </source>
</evidence>
<dbReference type="AlphaFoldDB" id="A0A3N4Q3S7"/>
<dbReference type="RefSeq" id="WP_123844540.1">
    <property type="nucleotide sequence ID" value="NZ_RPDH01000001.1"/>
</dbReference>
<feature type="domain" description="Outer membrane protein beta-barrel" evidence="2">
    <location>
        <begin position="18"/>
        <end position="169"/>
    </location>
</feature>
<dbReference type="Pfam" id="PF13568">
    <property type="entry name" value="OMP_b-brl_2"/>
    <property type="match status" value="1"/>
</dbReference>
<proteinExistence type="predicted"/>
<reference evidence="3 4" key="1">
    <citation type="submission" date="2018-11" db="EMBL/GenBank/DDBJ databases">
        <title>Chitinophaga lutea sp.nov., isolate from arsenic contaminated soil.</title>
        <authorList>
            <person name="Zong Y."/>
        </authorList>
    </citation>
    <scope>NUCLEOTIDE SEQUENCE [LARGE SCALE GENOMIC DNA]</scope>
    <source>
        <strain evidence="3 4">ZY74</strain>
    </source>
</reference>
<protein>
    <submittedName>
        <fullName evidence="3">PorT family protein</fullName>
    </submittedName>
</protein>
<dbReference type="SUPFAM" id="SSF56925">
    <property type="entry name" value="OMPA-like"/>
    <property type="match status" value="1"/>
</dbReference>
<sequence length="191" mass="21772">MKRALPLVLFALLSLHAQAQEKVFRFGPKAGLNVSDLTNLSHADPRIAFHAGMQFNIRLNKHWRLQPEVYYSAQGGRAKTKSLESTEYYNYLAFPLLAQYRFSRFYVEAGPQFALLLNGRLREYSPDGSTSYTSHHENIADFLIPVGAGYQLNDHFGFNLRYNQGITSIRRSSLADKNRNVVLQAGAFMFF</sequence>
<accession>A0A3N4Q3S7</accession>